<evidence type="ECO:0008006" key="3">
    <source>
        <dbReference type="Google" id="ProtNLM"/>
    </source>
</evidence>
<reference evidence="1 2" key="1">
    <citation type="submission" date="2018-10" db="EMBL/GenBank/DDBJ databases">
        <authorList>
            <person name="Chen W.-M."/>
        </authorList>
    </citation>
    <scope>NUCLEOTIDE SEQUENCE [LARGE SCALE GENOMIC DNA]</scope>
    <source>
        <strain evidence="1 2">H-5</strain>
    </source>
</reference>
<evidence type="ECO:0000313" key="1">
    <source>
        <dbReference type="EMBL" id="ROH88554.1"/>
    </source>
</evidence>
<gene>
    <name evidence="1" type="ORF">ED236_00530</name>
</gene>
<evidence type="ECO:0000313" key="2">
    <source>
        <dbReference type="Proteomes" id="UP000275137"/>
    </source>
</evidence>
<organism evidence="1 2">
    <name type="scientific">Pseudomethylobacillus aquaticus</name>
    <dbReference type="NCBI Taxonomy" id="2676064"/>
    <lineage>
        <taxon>Bacteria</taxon>
        <taxon>Pseudomonadati</taxon>
        <taxon>Pseudomonadota</taxon>
        <taxon>Betaproteobacteria</taxon>
        <taxon>Nitrosomonadales</taxon>
        <taxon>Methylophilaceae</taxon>
        <taxon>Pseudomethylobacillus</taxon>
    </lineage>
</organism>
<keyword evidence="2" id="KW-1185">Reference proteome</keyword>
<accession>A0A3N0V7I3</accession>
<comment type="caution">
    <text evidence="1">The sequence shown here is derived from an EMBL/GenBank/DDBJ whole genome shotgun (WGS) entry which is preliminary data.</text>
</comment>
<protein>
    <recommendedName>
        <fullName evidence="3">DUF1902 domain-containing protein</fullName>
    </recommendedName>
</protein>
<sequence length="103" mass="11966">MLRCYAEPIGNQWQAFCIDFDLAAQADSLDEVKHKLEAQIFDYLKDALVGEDREFADQLLSRKAPISHFIKWHWYNFISNFRQKRQTSASAFKEPIPLTPCAA</sequence>
<name>A0A3N0V7I3_9PROT</name>
<dbReference type="Proteomes" id="UP000275137">
    <property type="component" value="Unassembled WGS sequence"/>
</dbReference>
<dbReference type="EMBL" id="RJVP01000001">
    <property type="protein sequence ID" value="ROH88554.1"/>
    <property type="molecule type" value="Genomic_DNA"/>
</dbReference>
<proteinExistence type="predicted"/>
<dbReference type="AlphaFoldDB" id="A0A3N0V7I3"/>